<dbReference type="Proteomes" id="UP001430584">
    <property type="component" value="Unassembled WGS sequence"/>
</dbReference>
<name>A0ABR3BZ25_9PEZI</name>
<accession>A0ABR3BZ25</accession>
<keyword evidence="3" id="KW-1185">Reference proteome</keyword>
<evidence type="ECO:0000313" key="3">
    <source>
        <dbReference type="Proteomes" id="UP001430584"/>
    </source>
</evidence>
<sequence length="271" mass="30832">MAMYTNPTDLDWEAWVDRHMHFIDLCLTTENYGPLHALTALKVANAHDPRVFLNQARGSVSNHPSENDLMQVGIELIHSIEQYFESQLDTFAAIARKHPHPERLEKAAEKLVDSFHGHNKEVFARAHDQGKNIIRQLPKQEHDPLSRLFTAMFDAPSSLVEQQSRQVKTIFDTVWNNPRRVPVQVTRAFASNRAAADVAYKWVRSIYHHHHHGPPLSVLGEEEEEEEEKFVGSDDGGMEFVDDALTGLDPDVERLSFVKTENGWTINGVPS</sequence>
<protein>
    <submittedName>
        <fullName evidence="2">Uncharacterized protein</fullName>
    </submittedName>
</protein>
<dbReference type="GeneID" id="92014478"/>
<comment type="caution">
    <text evidence="2">The sequence shown here is derived from an EMBL/GenBank/DDBJ whole genome shotgun (WGS) entry which is preliminary data.</text>
</comment>
<evidence type="ECO:0000313" key="2">
    <source>
        <dbReference type="EMBL" id="KAL0253414.1"/>
    </source>
</evidence>
<proteinExistence type="predicted"/>
<feature type="region of interest" description="Disordered" evidence="1">
    <location>
        <begin position="213"/>
        <end position="238"/>
    </location>
</feature>
<gene>
    <name evidence="2" type="ORF">SLS55_010393</name>
</gene>
<organism evidence="2 3">
    <name type="scientific">Diplodia seriata</name>
    <dbReference type="NCBI Taxonomy" id="420778"/>
    <lineage>
        <taxon>Eukaryota</taxon>
        <taxon>Fungi</taxon>
        <taxon>Dikarya</taxon>
        <taxon>Ascomycota</taxon>
        <taxon>Pezizomycotina</taxon>
        <taxon>Dothideomycetes</taxon>
        <taxon>Dothideomycetes incertae sedis</taxon>
        <taxon>Botryosphaeriales</taxon>
        <taxon>Botryosphaeriaceae</taxon>
        <taxon>Diplodia</taxon>
    </lineage>
</organism>
<reference evidence="2 3" key="1">
    <citation type="submission" date="2024-02" db="EMBL/GenBank/DDBJ databases">
        <title>De novo assembly and annotation of 12 fungi associated with fruit tree decline syndrome in Ontario, Canada.</title>
        <authorList>
            <person name="Sulman M."/>
            <person name="Ellouze W."/>
            <person name="Ilyukhin E."/>
        </authorList>
    </citation>
    <scope>NUCLEOTIDE SEQUENCE [LARGE SCALE GENOMIC DNA]</scope>
    <source>
        <strain evidence="2 3">FDS-637</strain>
    </source>
</reference>
<evidence type="ECO:0000256" key="1">
    <source>
        <dbReference type="SAM" id="MobiDB-lite"/>
    </source>
</evidence>
<dbReference type="RefSeq" id="XP_066628058.1">
    <property type="nucleotide sequence ID" value="XM_066781775.1"/>
</dbReference>
<dbReference type="EMBL" id="JAJVCZ030000012">
    <property type="protein sequence ID" value="KAL0253414.1"/>
    <property type="molecule type" value="Genomic_DNA"/>
</dbReference>